<dbReference type="InterPro" id="IPR038906">
    <property type="entry name" value="TTC36"/>
</dbReference>
<gene>
    <name evidence="7" type="ORF">FME351_LOCUS21730</name>
    <name evidence="6" type="ORF">GRG538_LOCUS5816</name>
    <name evidence="9" type="ORF">HFQ381_LOCUS19786</name>
    <name evidence="5" type="ORF">LUA448_LOCUS11115</name>
    <name evidence="11" type="ORF">QYT958_LOCUS19151</name>
    <name evidence="4" type="ORF">TIS948_LOCUS4164</name>
    <name evidence="10" type="ORF">TSG867_LOCUS17132</name>
    <name evidence="8" type="ORF">UJA718_LOCUS8821</name>
</gene>
<comment type="similarity">
    <text evidence="1">Belongs to the TTC36 family.</text>
</comment>
<evidence type="ECO:0000313" key="7">
    <source>
        <dbReference type="EMBL" id="CAF3596543.1"/>
    </source>
</evidence>
<dbReference type="EMBL" id="CAJNXB010000448">
    <property type="protein sequence ID" value="CAF3053692.1"/>
    <property type="molecule type" value="Genomic_DNA"/>
</dbReference>
<evidence type="ECO:0000313" key="8">
    <source>
        <dbReference type="EMBL" id="CAF4239033.1"/>
    </source>
</evidence>
<dbReference type="Proteomes" id="UP000663833">
    <property type="component" value="Unassembled WGS sequence"/>
</dbReference>
<dbReference type="PANTHER" id="PTHR21405:SF0">
    <property type="entry name" value="TETRATRICOPEPTIDE REPEAT PROTEIN 36"/>
    <property type="match status" value="1"/>
</dbReference>
<dbReference type="EMBL" id="CAJNYU010002723">
    <property type="protein sequence ID" value="CAF3596543.1"/>
    <property type="molecule type" value="Genomic_DNA"/>
</dbReference>
<dbReference type="Proteomes" id="UP000663869">
    <property type="component" value="Unassembled WGS sequence"/>
</dbReference>
<dbReference type="SMART" id="SM00028">
    <property type="entry name" value="TPR"/>
    <property type="match status" value="3"/>
</dbReference>
<keyword evidence="13" id="KW-1185">Reference proteome</keyword>
<dbReference type="InterPro" id="IPR011990">
    <property type="entry name" value="TPR-like_helical_dom_sf"/>
</dbReference>
<evidence type="ECO:0000313" key="5">
    <source>
        <dbReference type="EMBL" id="CAF3331383.1"/>
    </source>
</evidence>
<dbReference type="PROSITE" id="PS50005">
    <property type="entry name" value="TPR"/>
    <property type="match status" value="1"/>
</dbReference>
<evidence type="ECO:0000313" key="13">
    <source>
        <dbReference type="Proteomes" id="UP000663873"/>
    </source>
</evidence>
<dbReference type="Proteomes" id="UP000663825">
    <property type="component" value="Unassembled WGS sequence"/>
</dbReference>
<comment type="caution">
    <text evidence="6">The sequence shown here is derived from an EMBL/GenBank/DDBJ whole genome shotgun (WGS) entry which is preliminary data.</text>
</comment>
<evidence type="ECO:0000256" key="2">
    <source>
        <dbReference type="PROSITE-ProRule" id="PRU00339"/>
    </source>
</evidence>
<evidence type="ECO:0000313" key="11">
    <source>
        <dbReference type="EMBL" id="CAF4724070.1"/>
    </source>
</evidence>
<feature type="coiled-coil region" evidence="3">
    <location>
        <begin position="33"/>
        <end position="60"/>
    </location>
</feature>
<evidence type="ECO:0000313" key="6">
    <source>
        <dbReference type="EMBL" id="CAF3354271.1"/>
    </source>
</evidence>
<dbReference type="Proteomes" id="UP000663862">
    <property type="component" value="Unassembled WGS sequence"/>
</dbReference>
<dbReference type="AlphaFoldDB" id="A0A817WDE3"/>
<keyword evidence="3" id="KW-0175">Coiled coil</keyword>
<dbReference type="EMBL" id="CAJOBR010003119">
    <property type="protein sequence ID" value="CAF4724070.1"/>
    <property type="molecule type" value="Genomic_DNA"/>
</dbReference>
<reference evidence="6" key="1">
    <citation type="submission" date="2021-02" db="EMBL/GenBank/DDBJ databases">
        <authorList>
            <person name="Nowell W R."/>
        </authorList>
    </citation>
    <scope>NUCLEOTIDE SEQUENCE</scope>
</reference>
<dbReference type="InterPro" id="IPR019734">
    <property type="entry name" value="TPR_rpt"/>
</dbReference>
<dbReference type="OrthoDB" id="539634at2759"/>
<evidence type="ECO:0000313" key="10">
    <source>
        <dbReference type="EMBL" id="CAF4452795.1"/>
    </source>
</evidence>
<dbReference type="Proteomes" id="UP000663851">
    <property type="component" value="Unassembled WGS sequence"/>
</dbReference>
<dbReference type="EMBL" id="CAJOBQ010001079">
    <property type="protein sequence ID" value="CAF4452795.1"/>
    <property type="molecule type" value="Genomic_DNA"/>
</dbReference>
<evidence type="ECO:0000313" key="4">
    <source>
        <dbReference type="EMBL" id="CAF3053692.1"/>
    </source>
</evidence>
<dbReference type="Proteomes" id="UP000663872">
    <property type="component" value="Unassembled WGS sequence"/>
</dbReference>
<dbReference type="EMBL" id="CAJNYT010000551">
    <property type="protein sequence ID" value="CAF3354271.1"/>
    <property type="molecule type" value="Genomic_DNA"/>
</dbReference>
<sequence>MATFTDNDKYVLNAIFNPNYPLDFDKEPPSSSSDSIDLENAKQSLEIKKLEEEGVRLAEQNHLIEAIEHFSRAIALNPQNPSAYNNRAQAYQLLSKTDEAMVDLSTAIDLTSNGKNNQKILSLALTQRGVLHRLLGDEKASLDDFTQAAELGSAFAKQQILLLNPYAAACNQMLSKMMKKMSCTS</sequence>
<dbReference type="Proteomes" id="UP000663848">
    <property type="component" value="Unassembled WGS sequence"/>
</dbReference>
<dbReference type="EMBL" id="CAJOBP010000952">
    <property type="protein sequence ID" value="CAF4239033.1"/>
    <property type="molecule type" value="Genomic_DNA"/>
</dbReference>
<dbReference type="Proteomes" id="UP000663873">
    <property type="component" value="Unassembled WGS sequence"/>
</dbReference>
<name>A0A817WDE3_9BILA</name>
<dbReference type="PANTHER" id="PTHR21405">
    <property type="entry name" value="CDNA SEQUENCE BC021608"/>
    <property type="match status" value="1"/>
</dbReference>
<dbReference type="EMBL" id="CAJNYD010001341">
    <property type="protein sequence ID" value="CAF3331383.1"/>
    <property type="molecule type" value="Genomic_DNA"/>
</dbReference>
<accession>A0A817WDE3</accession>
<dbReference type="EMBL" id="CAJOBO010001633">
    <property type="protein sequence ID" value="CAF4396723.1"/>
    <property type="molecule type" value="Genomic_DNA"/>
</dbReference>
<feature type="repeat" description="TPR" evidence="2">
    <location>
        <begin position="47"/>
        <end position="80"/>
    </location>
</feature>
<protein>
    <recommendedName>
        <fullName evidence="14">Tetratricopeptide repeat protein 36</fullName>
    </recommendedName>
</protein>
<organism evidence="6 12">
    <name type="scientific">Rotaria socialis</name>
    <dbReference type="NCBI Taxonomy" id="392032"/>
    <lineage>
        <taxon>Eukaryota</taxon>
        <taxon>Metazoa</taxon>
        <taxon>Spiralia</taxon>
        <taxon>Gnathifera</taxon>
        <taxon>Rotifera</taxon>
        <taxon>Eurotatoria</taxon>
        <taxon>Bdelloidea</taxon>
        <taxon>Philodinida</taxon>
        <taxon>Philodinidae</taxon>
        <taxon>Rotaria</taxon>
    </lineage>
</organism>
<dbReference type="Gene3D" id="1.25.40.10">
    <property type="entry name" value="Tetratricopeptide repeat domain"/>
    <property type="match status" value="1"/>
</dbReference>
<dbReference type="SUPFAM" id="SSF48452">
    <property type="entry name" value="TPR-like"/>
    <property type="match status" value="1"/>
</dbReference>
<evidence type="ECO:0000313" key="9">
    <source>
        <dbReference type="EMBL" id="CAF4396723.1"/>
    </source>
</evidence>
<keyword evidence="2" id="KW-0802">TPR repeat</keyword>
<evidence type="ECO:0000256" key="3">
    <source>
        <dbReference type="SAM" id="Coils"/>
    </source>
</evidence>
<dbReference type="Pfam" id="PF13414">
    <property type="entry name" value="TPR_11"/>
    <property type="match status" value="1"/>
</dbReference>
<evidence type="ECO:0000256" key="1">
    <source>
        <dbReference type="ARBA" id="ARBA00006995"/>
    </source>
</evidence>
<evidence type="ECO:0000313" key="12">
    <source>
        <dbReference type="Proteomes" id="UP000663872"/>
    </source>
</evidence>
<evidence type="ECO:0008006" key="14">
    <source>
        <dbReference type="Google" id="ProtNLM"/>
    </source>
</evidence>
<dbReference type="GO" id="GO:0006570">
    <property type="term" value="P:tyrosine metabolic process"/>
    <property type="evidence" value="ECO:0007669"/>
    <property type="project" value="TreeGrafter"/>
</dbReference>
<proteinExistence type="inferred from homology"/>